<reference evidence="1" key="1">
    <citation type="journal article" date="2003" name="Genome Biol.">
        <title>An integrated gene annotation and transcriptional profiling approach towards the full gene content of the Drosophila genome.</title>
        <authorList>
            <person name="Hild M."/>
            <person name="Beckmann B."/>
            <person name="Haas S.A."/>
            <person name="Koch B."/>
            <person name="Solovyev V."/>
            <person name="Busold C."/>
            <person name="Fellenberg K."/>
            <person name="Boutros M."/>
            <person name="Vingron M."/>
            <person name="Sauer F."/>
            <person name="Hoheisel J.D."/>
            <person name="Paro R."/>
        </authorList>
    </citation>
    <scope>NUCLEOTIDE SEQUENCE</scope>
</reference>
<protein>
    <submittedName>
        <fullName evidence="1">HDC00388</fullName>
    </submittedName>
</protein>
<proteinExistence type="predicted"/>
<name>Q6IHX9_DROME</name>
<dbReference type="AlphaFoldDB" id="Q6IHX9"/>
<dbReference type="EMBL" id="BK003287">
    <property type="protein sequence ID" value="DAA03486.1"/>
    <property type="molecule type" value="Genomic_DNA"/>
</dbReference>
<sequence>MFQPDMLIGLIAFDLARFTCDESVRHILNRQGIPWRKLELLLDYGCCMLLLLLQQLDCAALHLRSSAGWISVLCLSTFPQVARANCSPQSQSQSRWSTAPMRLWPSPFAQYIWYRALVRVCNKIPVIICGNKSEPMNDRTAFLQVTYGRMKSKLNLEKPFLYLADDLNLRLVRPPEPSNLFEFSKETPPKEELERQVL</sequence>
<gene>
    <name evidence="1" type="ORF">HDC00388</name>
</gene>
<evidence type="ECO:0000313" key="1">
    <source>
        <dbReference type="EMBL" id="DAA03486.1"/>
    </source>
</evidence>
<accession>Q6IHX9</accession>
<organism evidence="1">
    <name type="scientific">Drosophila melanogaster</name>
    <name type="common">Fruit fly</name>
    <dbReference type="NCBI Taxonomy" id="7227"/>
    <lineage>
        <taxon>Eukaryota</taxon>
        <taxon>Metazoa</taxon>
        <taxon>Ecdysozoa</taxon>
        <taxon>Arthropoda</taxon>
        <taxon>Hexapoda</taxon>
        <taxon>Insecta</taxon>
        <taxon>Pterygota</taxon>
        <taxon>Neoptera</taxon>
        <taxon>Endopterygota</taxon>
        <taxon>Diptera</taxon>
        <taxon>Brachycera</taxon>
        <taxon>Muscomorpha</taxon>
        <taxon>Ephydroidea</taxon>
        <taxon>Drosophilidae</taxon>
        <taxon>Drosophila</taxon>
        <taxon>Sophophora</taxon>
    </lineage>
</organism>